<gene>
    <name evidence="4" type="ORF">Pen02_09700</name>
</gene>
<organism evidence="4 5">
    <name type="scientific">Plantactinospora endophytica</name>
    <dbReference type="NCBI Taxonomy" id="673535"/>
    <lineage>
        <taxon>Bacteria</taxon>
        <taxon>Bacillati</taxon>
        <taxon>Actinomycetota</taxon>
        <taxon>Actinomycetes</taxon>
        <taxon>Micromonosporales</taxon>
        <taxon>Micromonosporaceae</taxon>
        <taxon>Plantactinospora</taxon>
    </lineage>
</organism>
<dbReference type="Gene3D" id="2.60.40.290">
    <property type="match status" value="1"/>
</dbReference>
<feature type="compositionally biased region" description="Pro residues" evidence="1">
    <location>
        <begin position="106"/>
        <end position="115"/>
    </location>
</feature>
<keyword evidence="2" id="KW-0812">Transmembrane</keyword>
<dbReference type="SUPFAM" id="SSF49384">
    <property type="entry name" value="Carbohydrate-binding domain"/>
    <property type="match status" value="1"/>
</dbReference>
<feature type="transmembrane region" description="Helical" evidence="2">
    <location>
        <begin position="45"/>
        <end position="68"/>
    </location>
</feature>
<dbReference type="EMBL" id="BONW01000002">
    <property type="protein sequence ID" value="GIG86034.1"/>
    <property type="molecule type" value="Genomic_DNA"/>
</dbReference>
<dbReference type="InterPro" id="IPR001919">
    <property type="entry name" value="CBD2"/>
</dbReference>
<feature type="region of interest" description="Disordered" evidence="1">
    <location>
        <begin position="76"/>
        <end position="138"/>
    </location>
</feature>
<dbReference type="InterPro" id="IPR012291">
    <property type="entry name" value="CBM2_carb-bd_dom_sf"/>
</dbReference>
<feature type="compositionally biased region" description="Pro residues" evidence="1">
    <location>
        <begin position="128"/>
        <end position="138"/>
    </location>
</feature>
<sequence>MRKVRQRPARTLPVAILDALLAGAAAVRRLARRVARPLRRRSDRLMMGAIVAAMVAMVGTAIVVVTLLRTPDGFAPLGVAPPPTVEVEVDDGDGVDDATGSATPPAASPLPPSPTPSRAAPRSRPERPTPPPALPPPLAARYATEDVTLLNYTASVIISNPGPGPATGWRLTITLPRTTQSVGAVDGAEASRDGATWTFVPAPATSQVPARGSVQVRFRVDGALIDGEPTACTINDRPCQA</sequence>
<evidence type="ECO:0000256" key="2">
    <source>
        <dbReference type="SAM" id="Phobius"/>
    </source>
</evidence>
<reference evidence="4 5" key="1">
    <citation type="submission" date="2021-01" db="EMBL/GenBank/DDBJ databases">
        <title>Whole genome shotgun sequence of Plantactinospora endophytica NBRC 110450.</title>
        <authorList>
            <person name="Komaki H."/>
            <person name="Tamura T."/>
        </authorList>
    </citation>
    <scope>NUCLEOTIDE SEQUENCE [LARGE SCALE GENOMIC DNA]</scope>
    <source>
        <strain evidence="4 5">NBRC 110450</strain>
    </source>
</reference>
<keyword evidence="5" id="KW-1185">Reference proteome</keyword>
<comment type="caution">
    <text evidence="4">The sequence shown here is derived from an EMBL/GenBank/DDBJ whole genome shotgun (WGS) entry which is preliminary data.</text>
</comment>
<evidence type="ECO:0000256" key="1">
    <source>
        <dbReference type="SAM" id="MobiDB-lite"/>
    </source>
</evidence>
<protein>
    <recommendedName>
        <fullName evidence="3">CBM2 domain-containing protein</fullName>
    </recommendedName>
</protein>
<feature type="compositionally biased region" description="Acidic residues" evidence="1">
    <location>
        <begin position="87"/>
        <end position="96"/>
    </location>
</feature>
<dbReference type="RefSeq" id="WP_203864646.1">
    <property type="nucleotide sequence ID" value="NZ_BONW01000002.1"/>
</dbReference>
<proteinExistence type="predicted"/>
<feature type="domain" description="CBM2" evidence="3">
    <location>
        <begin position="131"/>
        <end position="241"/>
    </location>
</feature>
<name>A0ABQ4DU94_9ACTN</name>
<keyword evidence="2" id="KW-0472">Membrane</keyword>
<keyword evidence="2" id="KW-1133">Transmembrane helix</keyword>
<accession>A0ABQ4DU94</accession>
<evidence type="ECO:0000313" key="4">
    <source>
        <dbReference type="EMBL" id="GIG86034.1"/>
    </source>
</evidence>
<dbReference type="InterPro" id="IPR008965">
    <property type="entry name" value="CBM2/CBM3_carb-bd_dom_sf"/>
</dbReference>
<dbReference type="PROSITE" id="PS51173">
    <property type="entry name" value="CBM2"/>
    <property type="match status" value="1"/>
</dbReference>
<dbReference type="Proteomes" id="UP000646749">
    <property type="component" value="Unassembled WGS sequence"/>
</dbReference>
<evidence type="ECO:0000313" key="5">
    <source>
        <dbReference type="Proteomes" id="UP000646749"/>
    </source>
</evidence>
<evidence type="ECO:0000259" key="3">
    <source>
        <dbReference type="PROSITE" id="PS51173"/>
    </source>
</evidence>
<dbReference type="SMART" id="SM00637">
    <property type="entry name" value="CBD_II"/>
    <property type="match status" value="1"/>
</dbReference>